<gene>
    <name evidence="2" type="ORF">CCAND93_120062</name>
</gene>
<evidence type="ECO:0000259" key="1">
    <source>
        <dbReference type="PROSITE" id="PS50164"/>
    </source>
</evidence>
<dbReference type="AlphaFoldDB" id="A0A0B7IFT8"/>
<accession>A0A0B7IFT8</accession>
<dbReference type="PROSITE" id="PS50164">
    <property type="entry name" value="GIY_YIG"/>
    <property type="match status" value="1"/>
</dbReference>
<dbReference type="Proteomes" id="UP000038200">
    <property type="component" value="Unassembled WGS sequence"/>
</dbReference>
<dbReference type="EMBL" id="CDOL01000024">
    <property type="protein sequence ID" value="CEN50751.1"/>
    <property type="molecule type" value="Genomic_DNA"/>
</dbReference>
<feature type="domain" description="GIY-YIG" evidence="1">
    <location>
        <begin position="49"/>
        <end position="126"/>
    </location>
</feature>
<name>A0A0B7IFT8_9FLAO</name>
<dbReference type="OrthoDB" id="2656488at2"/>
<evidence type="ECO:0000313" key="3">
    <source>
        <dbReference type="Proteomes" id="UP000038200"/>
    </source>
</evidence>
<dbReference type="Pfam" id="PF14267">
    <property type="entry name" value="DUF4357"/>
    <property type="match status" value="1"/>
</dbReference>
<proteinExistence type="predicted"/>
<evidence type="ECO:0000313" key="2">
    <source>
        <dbReference type="EMBL" id="CEN50751.1"/>
    </source>
</evidence>
<dbReference type="InterPro" id="IPR000305">
    <property type="entry name" value="GIY-YIG_endonuc"/>
</dbReference>
<organism evidence="2 3">
    <name type="scientific">Capnocytophaga canis</name>
    <dbReference type="NCBI Taxonomy" id="1848903"/>
    <lineage>
        <taxon>Bacteria</taxon>
        <taxon>Pseudomonadati</taxon>
        <taxon>Bacteroidota</taxon>
        <taxon>Flavobacteriia</taxon>
        <taxon>Flavobacteriales</taxon>
        <taxon>Flavobacteriaceae</taxon>
        <taxon>Capnocytophaga</taxon>
    </lineage>
</organism>
<protein>
    <submittedName>
        <fullName evidence="2">Methionine sulfoxide reductase A</fullName>
    </submittedName>
</protein>
<sequence length="278" mass="31954">MNFGKAIRIFLIDGNPNGRMTCELSNWTGKAYKIPRVEIKLCVDRPDLKNTGVYLLLGKNEEGKEIVYIGEAENVYTRLTQHLTQKDFWNEVIIFVSKDDNLNKAHIKYLEYRLYQNAKEAKRYSIENGNTPTLSSISELDKAEMEEFIENIKLLVNTLGHKVFENKREYSSIKKREQYYIDQGKDERFCRAIGELSSEGFLVLKGSRISQEIVPSFPSSFCKLRESLIQKGTIVNFEFQEDYIFSSPSTASSVITGRSSNGLIEWKTKNGKILKEAN</sequence>
<dbReference type="CDD" id="cd10447">
    <property type="entry name" value="GIY-YIG_unchar_2"/>
    <property type="match status" value="1"/>
</dbReference>
<dbReference type="InterPro" id="IPR025579">
    <property type="entry name" value="DUF4357"/>
</dbReference>
<reference evidence="2 3" key="1">
    <citation type="submission" date="2015-01" db="EMBL/GenBank/DDBJ databases">
        <authorList>
            <person name="Xiang T."/>
            <person name="Song Y."/>
            <person name="Huang L."/>
            <person name="Wang B."/>
            <person name="Wu P."/>
        </authorList>
    </citation>
    <scope>NUCLEOTIDE SEQUENCE [LARGE SCALE GENOMIC DNA]</scope>
    <source>
        <strain evidence="2 3">CcD93</strain>
    </source>
</reference>